<dbReference type="EMBL" id="CP019434">
    <property type="protein sequence ID" value="APZ43103.1"/>
    <property type="molecule type" value="Genomic_DNA"/>
</dbReference>
<gene>
    <name evidence="1" type="ORF">BW247_08385</name>
</gene>
<dbReference type="AlphaFoldDB" id="A0A1P8UGX8"/>
<dbReference type="KEGG" id="afy:BW247_08385"/>
<accession>A0A1P8UGX8</accession>
<name>A0A1P8UGX8_9GAMM</name>
<evidence type="ECO:0000313" key="2">
    <source>
        <dbReference type="Proteomes" id="UP000243807"/>
    </source>
</evidence>
<keyword evidence="2" id="KW-1185">Reference proteome</keyword>
<dbReference type="STRING" id="1765967.BW247_08385"/>
<sequence length="337" mass="38212">MDFNDNPEFNDWLDETYPRVEIGEFSEAPSVVLFEMDPSAYLDQLDAWKSQQIEEFPEVVVNEFPAPIAHYLHQTLHGYDDANHRLQLLRTTWESVIFTLYSLAVGEVLYRGVNLSGFQLGGQPLSLNRMMSDSLATRLGFVEALVNNDADTGQFVMSEIVSADAIEGLRQLNQERNAIQHIAALNASESEARFEQLLPDVKAVLYALRKLRNVSFIQYRRSEPTPRDLKCRKFDGHTLGRMNYDLCLSEAQFAAIGANLTANRLYAELGEDIFCVSPFAHVVDENHQTYLCFYKKKNNAALFRFERVGTPVGEFDLDGGQFQDVRDAIEGALQHVV</sequence>
<proteinExistence type="predicted"/>
<dbReference type="OrthoDB" id="9177661at2"/>
<dbReference type="RefSeq" id="WP_076836751.1">
    <property type="nucleotide sequence ID" value="NZ_CP019434.1"/>
</dbReference>
<organism evidence="1 2">
    <name type="scientific">Acidihalobacter ferrooxydans</name>
    <dbReference type="NCBI Taxonomy" id="1765967"/>
    <lineage>
        <taxon>Bacteria</taxon>
        <taxon>Pseudomonadati</taxon>
        <taxon>Pseudomonadota</taxon>
        <taxon>Gammaproteobacteria</taxon>
        <taxon>Chromatiales</taxon>
        <taxon>Ectothiorhodospiraceae</taxon>
        <taxon>Acidihalobacter</taxon>
    </lineage>
</organism>
<evidence type="ECO:0000313" key="1">
    <source>
        <dbReference type="EMBL" id="APZ43103.1"/>
    </source>
</evidence>
<dbReference type="Proteomes" id="UP000243807">
    <property type="component" value="Chromosome"/>
</dbReference>
<reference evidence="1 2" key="1">
    <citation type="submission" date="2017-01" db="EMBL/GenBank/DDBJ databases">
        <title>Draft sequence of Acidihalobacter ferrooxidans strain DSM 14175 (strain V8).</title>
        <authorList>
            <person name="Khaleque H.N."/>
            <person name="Ramsay J.P."/>
            <person name="Murphy R.J.T."/>
            <person name="Kaksonen A.H."/>
            <person name="Boxall N.J."/>
            <person name="Watkin E.L.J."/>
        </authorList>
    </citation>
    <scope>NUCLEOTIDE SEQUENCE [LARGE SCALE GENOMIC DNA]</scope>
    <source>
        <strain evidence="1 2">V8</strain>
    </source>
</reference>
<protein>
    <submittedName>
        <fullName evidence="1">Uncharacterized protein</fullName>
    </submittedName>
</protein>